<dbReference type="GO" id="GO:0016020">
    <property type="term" value="C:membrane"/>
    <property type="evidence" value="ECO:0007669"/>
    <property type="project" value="UniProtKB-SubCell"/>
</dbReference>
<evidence type="ECO:0000256" key="1">
    <source>
        <dbReference type="ARBA" id="ARBA00004141"/>
    </source>
</evidence>
<feature type="domain" description="EamA" evidence="7">
    <location>
        <begin position="15"/>
        <end position="123"/>
    </location>
</feature>
<dbReference type="InterPro" id="IPR000620">
    <property type="entry name" value="EamA_dom"/>
</dbReference>
<dbReference type="OrthoDB" id="1727045at2759"/>
<evidence type="ECO:0000256" key="3">
    <source>
        <dbReference type="ARBA" id="ARBA00022692"/>
    </source>
</evidence>
<comment type="caution">
    <text evidence="6">Lacks conserved residue(s) required for the propagation of feature annotation.</text>
</comment>
<dbReference type="PANTHER" id="PTHR31218">
    <property type="entry name" value="WAT1-RELATED PROTEIN"/>
    <property type="match status" value="1"/>
</dbReference>
<proteinExistence type="inferred from homology"/>
<evidence type="ECO:0000256" key="6">
    <source>
        <dbReference type="RuleBase" id="RU363077"/>
    </source>
</evidence>
<feature type="transmembrane region" description="Helical" evidence="6">
    <location>
        <begin position="103"/>
        <end position="123"/>
    </location>
</feature>
<dbReference type="Proteomes" id="UP000187203">
    <property type="component" value="Unassembled WGS sequence"/>
</dbReference>
<dbReference type="InterPro" id="IPR037185">
    <property type="entry name" value="EmrE-like"/>
</dbReference>
<reference evidence="9" key="1">
    <citation type="submission" date="2013-09" db="EMBL/GenBank/DDBJ databases">
        <title>Corchorus olitorius genome sequencing.</title>
        <authorList>
            <person name="Alam M."/>
            <person name="Haque M.S."/>
            <person name="Islam M.S."/>
            <person name="Emdad E.M."/>
            <person name="Islam M.M."/>
            <person name="Ahmed B."/>
            <person name="Halim A."/>
            <person name="Hossen Q.M.M."/>
            <person name="Hossain M.Z."/>
            <person name="Ahmed R."/>
            <person name="Khan M.M."/>
            <person name="Islam R."/>
            <person name="Rashid M.M."/>
            <person name="Khan S.A."/>
            <person name="Rahman M.S."/>
            <person name="Alam M."/>
            <person name="Yahiya A.S."/>
            <person name="Khan M.S."/>
            <person name="Azam M.S."/>
            <person name="Haque T."/>
            <person name="Lashkar M.Z.H."/>
            <person name="Akhand A.I."/>
            <person name="Morshed G."/>
            <person name="Roy S."/>
            <person name="Uddin K.S."/>
            <person name="Rabeya T."/>
            <person name="Hossain A.S."/>
            <person name="Chowdhury A."/>
            <person name="Snigdha A.R."/>
            <person name="Mortoza M.S."/>
            <person name="Matin S.A."/>
            <person name="Hoque S.M.E."/>
            <person name="Islam M.K."/>
            <person name="Roy D.K."/>
            <person name="Haider R."/>
            <person name="Moosa M.M."/>
            <person name="Elias S.M."/>
            <person name="Hasan A.M."/>
            <person name="Jahan S."/>
            <person name="Shafiuddin M."/>
            <person name="Mahmood N."/>
            <person name="Shommy N.S."/>
        </authorList>
    </citation>
    <scope>NUCLEOTIDE SEQUENCE [LARGE SCALE GENOMIC DNA]</scope>
    <source>
        <strain evidence="9">cv. O-4</strain>
    </source>
</reference>
<evidence type="ECO:0000256" key="4">
    <source>
        <dbReference type="ARBA" id="ARBA00022989"/>
    </source>
</evidence>
<sequence length="124" mass="13430">MATRYLYKEVLPCMAMVAAECSTVVLGILFKAASSKGLSYYIFVAYTCALATIALFPLAFFLIRKAGFPPLKFPLISRLLLLSLIGIGAQLCAYKGLELSSPTLSSAISNLTPGFTFILAVFFR</sequence>
<dbReference type="SUPFAM" id="SSF103481">
    <property type="entry name" value="Multidrug resistance efflux transporter EmrE"/>
    <property type="match status" value="1"/>
</dbReference>
<evidence type="ECO:0000313" key="9">
    <source>
        <dbReference type="Proteomes" id="UP000187203"/>
    </source>
</evidence>
<keyword evidence="3 6" id="KW-0812">Transmembrane</keyword>
<dbReference type="InterPro" id="IPR030184">
    <property type="entry name" value="WAT1-related"/>
</dbReference>
<evidence type="ECO:0000313" key="8">
    <source>
        <dbReference type="EMBL" id="OMO64475.1"/>
    </source>
</evidence>
<dbReference type="AlphaFoldDB" id="A0A1R3H279"/>
<comment type="subcellular location">
    <subcellularLocation>
        <location evidence="1 6">Membrane</location>
        <topology evidence="1 6">Multi-pass membrane protein</topology>
    </subcellularLocation>
</comment>
<feature type="transmembrane region" description="Helical" evidence="6">
    <location>
        <begin position="38"/>
        <end position="63"/>
    </location>
</feature>
<comment type="similarity">
    <text evidence="2 6">Belongs to the drug/metabolite transporter (DMT) superfamily. Plant drug/metabolite exporter (P-DME) (TC 2.A.7.4) family.</text>
</comment>
<organism evidence="8 9">
    <name type="scientific">Corchorus olitorius</name>
    <dbReference type="NCBI Taxonomy" id="93759"/>
    <lineage>
        <taxon>Eukaryota</taxon>
        <taxon>Viridiplantae</taxon>
        <taxon>Streptophyta</taxon>
        <taxon>Embryophyta</taxon>
        <taxon>Tracheophyta</taxon>
        <taxon>Spermatophyta</taxon>
        <taxon>Magnoliopsida</taxon>
        <taxon>eudicotyledons</taxon>
        <taxon>Gunneridae</taxon>
        <taxon>Pentapetalae</taxon>
        <taxon>rosids</taxon>
        <taxon>malvids</taxon>
        <taxon>Malvales</taxon>
        <taxon>Malvaceae</taxon>
        <taxon>Grewioideae</taxon>
        <taxon>Apeibeae</taxon>
        <taxon>Corchorus</taxon>
    </lineage>
</organism>
<evidence type="ECO:0000259" key="7">
    <source>
        <dbReference type="Pfam" id="PF00892"/>
    </source>
</evidence>
<dbReference type="EMBL" id="AWUE01020956">
    <property type="protein sequence ID" value="OMO64475.1"/>
    <property type="molecule type" value="Genomic_DNA"/>
</dbReference>
<dbReference type="GO" id="GO:0022857">
    <property type="term" value="F:transmembrane transporter activity"/>
    <property type="evidence" value="ECO:0007669"/>
    <property type="project" value="InterPro"/>
</dbReference>
<keyword evidence="4 6" id="KW-1133">Transmembrane helix</keyword>
<evidence type="ECO:0000256" key="5">
    <source>
        <dbReference type="ARBA" id="ARBA00023136"/>
    </source>
</evidence>
<name>A0A1R3H279_9ROSI</name>
<evidence type="ECO:0000256" key="2">
    <source>
        <dbReference type="ARBA" id="ARBA00007635"/>
    </source>
</evidence>
<dbReference type="Pfam" id="PF00892">
    <property type="entry name" value="EamA"/>
    <property type="match status" value="1"/>
</dbReference>
<comment type="caution">
    <text evidence="8">The sequence shown here is derived from an EMBL/GenBank/DDBJ whole genome shotgun (WGS) entry which is preliminary data.</text>
</comment>
<accession>A0A1R3H279</accession>
<keyword evidence="9" id="KW-1185">Reference proteome</keyword>
<dbReference type="STRING" id="93759.A0A1R3H279"/>
<protein>
    <recommendedName>
        <fullName evidence="6">WAT1-related protein</fullName>
    </recommendedName>
</protein>
<gene>
    <name evidence="8" type="ORF">COLO4_32045</name>
</gene>
<keyword evidence="5 6" id="KW-0472">Membrane</keyword>
<feature type="transmembrane region" description="Helical" evidence="6">
    <location>
        <begin position="12"/>
        <end position="32"/>
    </location>
</feature>
<feature type="transmembrane region" description="Helical" evidence="6">
    <location>
        <begin position="75"/>
        <end position="97"/>
    </location>
</feature>